<keyword evidence="6 8" id="KW-1133">Transmembrane helix</keyword>
<keyword evidence="4 8" id="KW-0812">Transmembrane</keyword>
<feature type="transmembrane region" description="Helical" evidence="8">
    <location>
        <begin position="20"/>
        <end position="49"/>
    </location>
</feature>
<feature type="transmembrane region" description="Helical" evidence="8">
    <location>
        <begin position="402"/>
        <end position="419"/>
    </location>
</feature>
<evidence type="ECO:0000256" key="1">
    <source>
        <dbReference type="ARBA" id="ARBA00004651"/>
    </source>
</evidence>
<dbReference type="KEGG" id="talb:FTW19_16370"/>
<dbReference type="SUPFAM" id="SSF103473">
    <property type="entry name" value="MFS general substrate transporter"/>
    <property type="match status" value="1"/>
</dbReference>
<feature type="transmembrane region" description="Helical" evidence="8">
    <location>
        <begin position="276"/>
        <end position="293"/>
    </location>
</feature>
<dbReference type="RefSeq" id="WP_147648627.1">
    <property type="nucleotide sequence ID" value="NZ_CP042806.1"/>
</dbReference>
<dbReference type="InterPro" id="IPR005828">
    <property type="entry name" value="MFS_sugar_transport-like"/>
</dbReference>
<gene>
    <name evidence="10" type="ORF">FTW19_16370</name>
</gene>
<comment type="subcellular location">
    <subcellularLocation>
        <location evidence="1">Cell membrane</location>
        <topology evidence="1">Multi-pass membrane protein</topology>
    </subcellularLocation>
</comment>
<dbReference type="PANTHER" id="PTHR43528:SF1">
    <property type="entry name" value="ALPHA-KETOGLUTARATE PERMEASE"/>
    <property type="match status" value="1"/>
</dbReference>
<feature type="transmembrane region" description="Helical" evidence="8">
    <location>
        <begin position="370"/>
        <end position="390"/>
    </location>
</feature>
<feature type="transmembrane region" description="Helical" evidence="8">
    <location>
        <begin position="115"/>
        <end position="135"/>
    </location>
</feature>
<dbReference type="OrthoDB" id="9783227at2"/>
<reference evidence="10 11" key="1">
    <citation type="submission" date="2019-08" db="EMBL/GenBank/DDBJ databases">
        <title>Complete genome sequence of Terriglobus albidus strain ORNL.</title>
        <authorList>
            <person name="Podar M."/>
        </authorList>
    </citation>
    <scope>NUCLEOTIDE SEQUENCE [LARGE SCALE GENOMIC DNA]</scope>
    <source>
        <strain evidence="10 11">ORNL</strain>
    </source>
</reference>
<evidence type="ECO:0000256" key="8">
    <source>
        <dbReference type="SAM" id="Phobius"/>
    </source>
</evidence>
<evidence type="ECO:0000313" key="10">
    <source>
        <dbReference type="EMBL" id="QEE29435.1"/>
    </source>
</evidence>
<dbReference type="GO" id="GO:0015293">
    <property type="term" value="F:symporter activity"/>
    <property type="evidence" value="ECO:0007669"/>
    <property type="project" value="UniProtKB-KW"/>
</dbReference>
<keyword evidence="11" id="KW-1185">Reference proteome</keyword>
<proteinExistence type="predicted"/>
<evidence type="ECO:0000256" key="7">
    <source>
        <dbReference type="ARBA" id="ARBA00023136"/>
    </source>
</evidence>
<sequence length="454" mass="48784">MHSSRPDPGVSRKPLPVRVVFAACFGNALEFYSVTVYAFVAVTLSPIFFPHNDPAVSMLLTFGMFGISYLVRPIGGIVIGAYGDRKGRRAALLLSLEITLAGTVVMIATPSYATIGIWAPLLVLVARIMQGFALGGELGTATAYLMEQGPVHRKPLFASLQLASQGLGGIVAATAGVIFTNLAPVHRASWGWRGMLAMPLLLAPIGVYIRKRLDESYEFLSVERAKVSTARLMYHYRSLILLSAATIAALTANIYFRVYLPAFVSQTLGLPEWSPFVLMYITSIINMIVVPVVARISTPENSRKIMIVALLLLTIAVWPAIVLVTRQPSVTRMLVGCSILTVLGAIYSAPQSYIIARIFPTQVRSVGVATSYNVAVLAFGGFAPAIYSGLVQLTGNPRSPAIYLLGACAVSFVSLFFLPDQTIAPPAKRAASPVRPALLRPVQAGRGSMQHSEC</sequence>
<accession>A0A5B9EE90</accession>
<dbReference type="EMBL" id="CP042806">
    <property type="protein sequence ID" value="QEE29435.1"/>
    <property type="molecule type" value="Genomic_DNA"/>
</dbReference>
<evidence type="ECO:0000256" key="3">
    <source>
        <dbReference type="ARBA" id="ARBA00022475"/>
    </source>
</evidence>
<dbReference type="InterPro" id="IPR005829">
    <property type="entry name" value="Sugar_transporter_CS"/>
</dbReference>
<organism evidence="10 11">
    <name type="scientific">Terriglobus albidus</name>
    <dbReference type="NCBI Taxonomy" id="1592106"/>
    <lineage>
        <taxon>Bacteria</taxon>
        <taxon>Pseudomonadati</taxon>
        <taxon>Acidobacteriota</taxon>
        <taxon>Terriglobia</taxon>
        <taxon>Terriglobales</taxon>
        <taxon>Acidobacteriaceae</taxon>
        <taxon>Terriglobus</taxon>
    </lineage>
</organism>
<evidence type="ECO:0000256" key="6">
    <source>
        <dbReference type="ARBA" id="ARBA00022989"/>
    </source>
</evidence>
<protein>
    <submittedName>
        <fullName evidence="10">MFS transporter</fullName>
    </submittedName>
</protein>
<feature type="transmembrane region" description="Helical" evidence="8">
    <location>
        <begin position="305"/>
        <end position="324"/>
    </location>
</feature>
<evidence type="ECO:0000259" key="9">
    <source>
        <dbReference type="PROSITE" id="PS50850"/>
    </source>
</evidence>
<keyword evidence="3" id="KW-1003">Cell membrane</keyword>
<keyword evidence="7 8" id="KW-0472">Membrane</keyword>
<name>A0A5B9EE90_9BACT</name>
<feature type="transmembrane region" description="Helical" evidence="8">
    <location>
        <begin position="55"/>
        <end position="79"/>
    </location>
</feature>
<feature type="transmembrane region" description="Helical" evidence="8">
    <location>
        <begin position="234"/>
        <end position="256"/>
    </location>
</feature>
<feature type="transmembrane region" description="Helical" evidence="8">
    <location>
        <begin position="156"/>
        <end position="178"/>
    </location>
</feature>
<feature type="transmembrane region" description="Helical" evidence="8">
    <location>
        <begin position="91"/>
        <end position="109"/>
    </location>
</feature>
<dbReference type="Proteomes" id="UP000321820">
    <property type="component" value="Chromosome"/>
</dbReference>
<dbReference type="InterPro" id="IPR020846">
    <property type="entry name" value="MFS_dom"/>
</dbReference>
<evidence type="ECO:0000313" key="11">
    <source>
        <dbReference type="Proteomes" id="UP000321820"/>
    </source>
</evidence>
<keyword evidence="2" id="KW-0813">Transport</keyword>
<feature type="transmembrane region" description="Helical" evidence="8">
    <location>
        <begin position="190"/>
        <end position="209"/>
    </location>
</feature>
<dbReference type="PROSITE" id="PS50850">
    <property type="entry name" value="MFS"/>
    <property type="match status" value="1"/>
</dbReference>
<feature type="transmembrane region" description="Helical" evidence="8">
    <location>
        <begin position="330"/>
        <end position="349"/>
    </location>
</feature>
<dbReference type="Gene3D" id="1.20.1250.20">
    <property type="entry name" value="MFS general substrate transporter like domains"/>
    <property type="match status" value="2"/>
</dbReference>
<evidence type="ECO:0000256" key="2">
    <source>
        <dbReference type="ARBA" id="ARBA00022448"/>
    </source>
</evidence>
<dbReference type="PROSITE" id="PS00217">
    <property type="entry name" value="SUGAR_TRANSPORT_2"/>
    <property type="match status" value="1"/>
</dbReference>
<dbReference type="Pfam" id="PF00083">
    <property type="entry name" value="Sugar_tr"/>
    <property type="match status" value="1"/>
</dbReference>
<dbReference type="GO" id="GO:0005886">
    <property type="term" value="C:plasma membrane"/>
    <property type="evidence" value="ECO:0007669"/>
    <property type="project" value="UniProtKB-SubCell"/>
</dbReference>
<keyword evidence="5" id="KW-0769">Symport</keyword>
<evidence type="ECO:0000256" key="4">
    <source>
        <dbReference type="ARBA" id="ARBA00022692"/>
    </source>
</evidence>
<dbReference type="PANTHER" id="PTHR43528">
    <property type="entry name" value="ALPHA-KETOGLUTARATE PERMEASE"/>
    <property type="match status" value="1"/>
</dbReference>
<evidence type="ECO:0000256" key="5">
    <source>
        <dbReference type="ARBA" id="ARBA00022847"/>
    </source>
</evidence>
<dbReference type="InterPro" id="IPR051084">
    <property type="entry name" value="H+-coupled_symporters"/>
</dbReference>
<dbReference type="InterPro" id="IPR036259">
    <property type="entry name" value="MFS_trans_sf"/>
</dbReference>
<dbReference type="AlphaFoldDB" id="A0A5B9EE90"/>
<feature type="domain" description="Major facilitator superfamily (MFS) profile" evidence="9">
    <location>
        <begin position="19"/>
        <end position="423"/>
    </location>
</feature>